<dbReference type="Proteomes" id="UP000241247">
    <property type="component" value="Unassembled WGS sequence"/>
</dbReference>
<proteinExistence type="predicted"/>
<gene>
    <name evidence="1" type="ORF">C7449_105368</name>
</gene>
<dbReference type="RefSeq" id="WP_108003619.1">
    <property type="nucleotide sequence ID" value="NZ_JBHEEX010000003.1"/>
</dbReference>
<dbReference type="AlphaFoldDB" id="A0A2T5B6A9"/>
<organism evidence="1 2">
    <name type="scientific">Mycoplana dimorpha</name>
    <dbReference type="NCBI Taxonomy" id="28320"/>
    <lineage>
        <taxon>Bacteria</taxon>
        <taxon>Pseudomonadati</taxon>
        <taxon>Pseudomonadota</taxon>
        <taxon>Alphaproteobacteria</taxon>
        <taxon>Hyphomicrobiales</taxon>
        <taxon>Rhizobiaceae</taxon>
        <taxon>Mycoplana</taxon>
    </lineage>
</organism>
<name>A0A2T5B6A9_MYCDI</name>
<sequence>MSNNFPAKGNSLSTRLNKDAAVVADSIEIGQQVSRFAAAKSMIILRSSPKSFGEGDVKGLVMEIAIGLGHALARTDHLKN</sequence>
<keyword evidence="2" id="KW-1185">Reference proteome</keyword>
<evidence type="ECO:0000313" key="2">
    <source>
        <dbReference type="Proteomes" id="UP000241247"/>
    </source>
</evidence>
<accession>A0A2T5B6A9</accession>
<protein>
    <submittedName>
        <fullName evidence="1">Uncharacterized protein</fullName>
    </submittedName>
</protein>
<reference evidence="1 2" key="1">
    <citation type="submission" date="2018-04" db="EMBL/GenBank/DDBJ databases">
        <title>Genomic Encyclopedia of Type Strains, Phase IV (KMG-IV): sequencing the most valuable type-strain genomes for metagenomic binning, comparative biology and taxonomic classification.</title>
        <authorList>
            <person name="Goeker M."/>
        </authorList>
    </citation>
    <scope>NUCLEOTIDE SEQUENCE [LARGE SCALE GENOMIC DNA]</scope>
    <source>
        <strain evidence="1 2">DSM 7138</strain>
    </source>
</reference>
<evidence type="ECO:0000313" key="1">
    <source>
        <dbReference type="EMBL" id="PTM94464.1"/>
    </source>
</evidence>
<dbReference type="EMBL" id="PZZZ01000005">
    <property type="protein sequence ID" value="PTM94464.1"/>
    <property type="molecule type" value="Genomic_DNA"/>
</dbReference>
<comment type="caution">
    <text evidence="1">The sequence shown here is derived from an EMBL/GenBank/DDBJ whole genome shotgun (WGS) entry which is preliminary data.</text>
</comment>